<dbReference type="InterPro" id="IPR018849">
    <property type="entry name" value="Urb2/Npa2_C"/>
</dbReference>
<keyword evidence="3" id="KW-1185">Reference proteome</keyword>
<evidence type="ECO:0000313" key="3">
    <source>
        <dbReference type="Proteomes" id="UP001634007"/>
    </source>
</evidence>
<proteinExistence type="predicted"/>
<organism evidence="2 3">
    <name type="scientific">Eucalyptus globulus</name>
    <name type="common">Tasmanian blue gum</name>
    <dbReference type="NCBI Taxonomy" id="34317"/>
    <lineage>
        <taxon>Eukaryota</taxon>
        <taxon>Viridiplantae</taxon>
        <taxon>Streptophyta</taxon>
        <taxon>Embryophyta</taxon>
        <taxon>Tracheophyta</taxon>
        <taxon>Spermatophyta</taxon>
        <taxon>Magnoliopsida</taxon>
        <taxon>eudicotyledons</taxon>
        <taxon>Gunneridae</taxon>
        <taxon>Pentapetalae</taxon>
        <taxon>rosids</taxon>
        <taxon>malvids</taxon>
        <taxon>Myrtales</taxon>
        <taxon>Myrtaceae</taxon>
        <taxon>Myrtoideae</taxon>
        <taxon>Eucalypteae</taxon>
        <taxon>Eucalyptus</taxon>
    </lineage>
</organism>
<feature type="domain" description="Nucleolar 27S pre-rRNA processing Urb2/Npa2 C-terminal" evidence="1">
    <location>
        <begin position="1887"/>
        <end position="2113"/>
    </location>
</feature>
<dbReference type="Pfam" id="PF10441">
    <property type="entry name" value="Urb2"/>
    <property type="match status" value="1"/>
</dbReference>
<dbReference type="Proteomes" id="UP001634007">
    <property type="component" value="Unassembled WGS sequence"/>
</dbReference>
<dbReference type="InterPro" id="IPR052609">
    <property type="entry name" value="Ribosome_Biogenesis_Reg"/>
</dbReference>
<sequence length="2114" mass="237730">MMKKSGDDVLAVNLVAVMLIIDDVEDFREFVLCFELNLEINLLCLSIFEDLEQALRRKTKLEAVKKKKAVEFSQIIEKTTFEYVGLIMNIKCRKVEIALDYVRTRGEEGGDGPEQDCDTVKLSRVIVFLSDWIQSLLISSAKKVKLDGEQHDVVKACLDARCWEIFKFCLEKSSRLQIPLNFSQKLLQPIQFIARHVLFRLNDSPMHAEESFLTDEGFELFNLMVDCVSLLYGSHNVTSNESLEQWISTVHTVIELVNRIFTESLDSRKAGVLVLQFSCFVLGPFAKFLRIHPTRKSGFSDFVHKLLEPLLQLFGHLRGNRNNPGLTGNLLRSVDEVLSNGVFHPIHIEGFLTLHSSDKYVTAGEEKSKDSKIIIMSYHRHLFEELEKIMTSKKMLALKGVSKLFHLLVKQVRKLRGASMPIEGSSASTVSEGSKQLEHGLFGPRSKMLSMASDINSERDYSLVNLSSEARKSLYDFFVQIMEPLLNKLNSYLQEKMEVEDLLNVQNLLGSVNWILRSIIDEKVYVKTDDISGGAFMGFLKEVYHTMISLLANFNVLWQSKHLADIGMHKGPVSSVVKELVVAIGCLLDIEYEVIGEDLESLWHLLLVHLTTGVSLNDSSDGNSLIGKILDLGCQLVSLFSELRQVSNVIFSLCKAARLLANWEVDGEINPKMDVGTHASYEAYVKSVGMLLCSQEFKVSVHKAISSIPEGQASGCIQQLAEDISESLIWIKRCCSKNVGEESGGRNSQRCAIISFNLYCELLGKGLSEIYSCLLDSITVTASNSVAVGSSINNLMAVIRPSLSSLVEPQSVSLSEFLLSLSGRNFDKKLIKKIMSKKFGLSSHWAFVFFFRLYLSCRSLYRQAISLMPPNSSIKMSAFMGDSFTSCSGKDWIERDDLPDDGYFSWVVKPSASVLTVIQSVSDIYLQNRVADCCCLVYILYAMALQRLVDLNRQIKSAGYVLQSKKEMLCKISLDVADHSTLCGICQKWEENVVNMRQEAQGLADFVMRYLTFLVNDPLFSTYSEANTNPCAQSPLVSNQWDFGLGSLNEKTLLTAIWWIICQSIDIWCIHASIKNMKMFLYFLIQSSLPAITENPFKYENPSEMLYKSVHQISYEVLHDSTFHEHKFVHRHLASRLCHLMEKLAGSLFRSASSKKVDLGSSPNWSHCLMELQKSVSVDSVSKSRSYYSKQTAPSFNKESIDNCAEIRTSQSMSFAACMDLLNLFSRMPKDYLSSRSFKRYATHIINIERLAASSLLDFQDVSFSSKHNKHLKLFLYCRKALKHLVEASFSNNIEITEHPLSALISEGIFSLVWLFKSVVVVSGLQDECGEYNSCKENLSLMDHTSYIFLMFSEYYFCQTLSSIIMSAWYCKEKEGSDIGPGQTNLVEPGSCWDPSKHSEAWKSICLVARSMKEETQSLFCSLEESFHDKRANVGQNSLDMTKLSAMMSCLSGFFWGLASAVDQIDAKDQVHKVISSHWKHEPLCKLGLFIDVFTDVVSIFLRIMLGQNDQQLGYLGHEQSSKMLNYSQDILGSDGLSHGDSSPVPKISSHSEQKDVVTAFLESSGFTNQSVVTDVGPQLSHVEGDDCVASISNEVNFFDSQYLNKPFLQQLLKGDNPEAAFLLRHLFIGYSAILKLNLKDQTLLLSTTLLRTFMAMAQFLILELVNGFELPQPSSFVCLDGILMYLGELGSHFPYTNPTLSRSAYARLIELQLVALGKCIVLQGKRYTLMNHETGSSTKTIPGHARLNGSKDYRLECCLDDIKARLRTSFTIYIKKAAELHLLSAVQAIERALVGVQECCTAKCGITFGRVGGTVSPVVAAGIDLLDMLLENVSGRKRLSVVRRHIQSFMAGLFNIILHVQSPRIFYESSPGKGFGDPDPGSVTLMCIEVLIRVSGRRALFQLDPWHVAQMLRIPAALFQVFCQFQLKDTISSGSLFSLENLEIDRPFSVKLYATCCRLLCTVLKHHKSECERDIALLQDSTSVLLNCLETVNMDLVVRQAYLSRDIREGVKCACSLRRIYEELRQQKDVYGRHCFKFLSSYIYTCSERGPLKGGFRREIDEALRPGVYALIDACSADDLQYLHTVFGEGPCRNTLASLQHDYKVYFQYGGKV</sequence>
<protein>
    <recommendedName>
        <fullName evidence="1">Nucleolar 27S pre-rRNA processing Urb2/Npa2 C-terminal domain-containing protein</fullName>
    </recommendedName>
</protein>
<dbReference type="EMBL" id="JBJKBG010000007">
    <property type="protein sequence ID" value="KAL3730849.1"/>
    <property type="molecule type" value="Genomic_DNA"/>
</dbReference>
<dbReference type="PANTHER" id="PTHR15682:SF2">
    <property type="entry name" value="UNHEALTHY RIBOSOME BIOGENESIS PROTEIN 2 HOMOLOG"/>
    <property type="match status" value="1"/>
</dbReference>
<evidence type="ECO:0000313" key="2">
    <source>
        <dbReference type="EMBL" id="KAL3730849.1"/>
    </source>
</evidence>
<dbReference type="PANTHER" id="PTHR15682">
    <property type="entry name" value="UNHEALTHY RIBOSOME BIOGENESIS PROTEIN 2 HOMOLOG"/>
    <property type="match status" value="1"/>
</dbReference>
<evidence type="ECO:0000259" key="1">
    <source>
        <dbReference type="Pfam" id="PF10441"/>
    </source>
</evidence>
<gene>
    <name evidence="2" type="ORF">ACJRO7_027813</name>
</gene>
<name>A0ABD3JSF6_EUCGL</name>
<accession>A0ABD3JSF6</accession>
<comment type="caution">
    <text evidence="2">The sequence shown here is derived from an EMBL/GenBank/DDBJ whole genome shotgun (WGS) entry which is preliminary data.</text>
</comment>
<reference evidence="2 3" key="1">
    <citation type="submission" date="2024-11" db="EMBL/GenBank/DDBJ databases">
        <title>Chromosome-level genome assembly of Eucalyptus globulus Labill. provides insights into its genome evolution.</title>
        <authorList>
            <person name="Li X."/>
        </authorList>
    </citation>
    <scope>NUCLEOTIDE SEQUENCE [LARGE SCALE GENOMIC DNA]</scope>
    <source>
        <strain evidence="2">CL2024</strain>
        <tissue evidence="2">Fresh tender leaves</tissue>
    </source>
</reference>